<dbReference type="PANTHER" id="PTHR34823:SF1">
    <property type="entry name" value="CHITIN-BINDING TYPE-4 DOMAIN-CONTAINING PROTEIN"/>
    <property type="match status" value="1"/>
</dbReference>
<evidence type="ECO:0000259" key="3">
    <source>
        <dbReference type="Pfam" id="PF03067"/>
    </source>
</evidence>
<dbReference type="CDD" id="cd21177">
    <property type="entry name" value="LPMO_AA10"/>
    <property type="match status" value="1"/>
</dbReference>
<name>A0A517YVJ0_9BACT</name>
<dbReference type="SUPFAM" id="SSF81296">
    <property type="entry name" value="E set domains"/>
    <property type="match status" value="1"/>
</dbReference>
<keyword evidence="1 2" id="KW-0732">Signal</keyword>
<dbReference type="Pfam" id="PF03067">
    <property type="entry name" value="LPMO_10"/>
    <property type="match status" value="1"/>
</dbReference>
<keyword evidence="5" id="KW-1185">Reference proteome</keyword>
<feature type="chain" id="PRO_5021813809" evidence="2">
    <location>
        <begin position="21"/>
        <end position="244"/>
    </location>
</feature>
<feature type="signal peptide" evidence="2">
    <location>
        <begin position="1"/>
        <end position="20"/>
    </location>
</feature>
<dbReference type="NCBIfam" id="TIGR02595">
    <property type="entry name" value="PEP_CTERM"/>
    <property type="match status" value="1"/>
</dbReference>
<evidence type="ECO:0000313" key="5">
    <source>
        <dbReference type="Proteomes" id="UP000317369"/>
    </source>
</evidence>
<protein>
    <submittedName>
        <fullName evidence="4">GlcNAc-binding protein A</fullName>
    </submittedName>
</protein>
<dbReference type="OrthoDB" id="9770043at2"/>
<evidence type="ECO:0000313" key="4">
    <source>
        <dbReference type="EMBL" id="QDU34243.1"/>
    </source>
</evidence>
<gene>
    <name evidence="4" type="primary">gbpA</name>
    <name evidence="4" type="ORF">KS4_23080</name>
</gene>
<organism evidence="4 5">
    <name type="scientific">Poriferisphaera corsica</name>
    <dbReference type="NCBI Taxonomy" id="2528020"/>
    <lineage>
        <taxon>Bacteria</taxon>
        <taxon>Pseudomonadati</taxon>
        <taxon>Planctomycetota</taxon>
        <taxon>Phycisphaerae</taxon>
        <taxon>Phycisphaerales</taxon>
        <taxon>Phycisphaeraceae</taxon>
        <taxon>Poriferisphaera</taxon>
    </lineage>
</organism>
<dbReference type="Gene3D" id="2.70.50.50">
    <property type="entry name" value="chitin-binding protein cbp21"/>
    <property type="match status" value="1"/>
</dbReference>
<reference evidence="4 5" key="1">
    <citation type="submission" date="2019-02" db="EMBL/GenBank/DDBJ databases">
        <title>Deep-cultivation of Planctomycetes and their phenomic and genomic characterization uncovers novel biology.</title>
        <authorList>
            <person name="Wiegand S."/>
            <person name="Jogler M."/>
            <person name="Boedeker C."/>
            <person name="Pinto D."/>
            <person name="Vollmers J."/>
            <person name="Rivas-Marin E."/>
            <person name="Kohn T."/>
            <person name="Peeters S.H."/>
            <person name="Heuer A."/>
            <person name="Rast P."/>
            <person name="Oberbeckmann S."/>
            <person name="Bunk B."/>
            <person name="Jeske O."/>
            <person name="Meyerdierks A."/>
            <person name="Storesund J.E."/>
            <person name="Kallscheuer N."/>
            <person name="Luecker S."/>
            <person name="Lage O.M."/>
            <person name="Pohl T."/>
            <person name="Merkel B.J."/>
            <person name="Hornburger P."/>
            <person name="Mueller R.-W."/>
            <person name="Bruemmer F."/>
            <person name="Labrenz M."/>
            <person name="Spormann A.M."/>
            <person name="Op den Camp H."/>
            <person name="Overmann J."/>
            <person name="Amann R."/>
            <person name="Jetten M.S.M."/>
            <person name="Mascher T."/>
            <person name="Medema M.H."/>
            <person name="Devos D.P."/>
            <person name="Kaster A.-K."/>
            <person name="Ovreas L."/>
            <person name="Rohde M."/>
            <person name="Galperin M.Y."/>
            <person name="Jogler C."/>
        </authorList>
    </citation>
    <scope>NUCLEOTIDE SEQUENCE [LARGE SCALE GENOMIC DNA]</scope>
    <source>
        <strain evidence="4 5">KS4</strain>
    </source>
</reference>
<dbReference type="EMBL" id="CP036425">
    <property type="protein sequence ID" value="QDU34243.1"/>
    <property type="molecule type" value="Genomic_DNA"/>
</dbReference>
<dbReference type="KEGG" id="pcor:KS4_23080"/>
<dbReference type="RefSeq" id="WP_145077930.1">
    <property type="nucleotide sequence ID" value="NZ_CP036425.1"/>
</dbReference>
<sequence length="244" mass="27080" precursor="true">MKLSLCITTALTLFATTTLAFGHGSAIDPASRVWRVRQSNPERPSFQLAQNAVNMDGKNAYYTWNQVSQNISAAVQAGLPEGFDYSPWVPDGQIASGGNRSYSGLDQVSDEWPTTPATAGETFSVDFHATAVHEPSVFDVWMTTEDWDPNTQLNWDQMEFLGRADTTLQNNHYYFDVDIPEDRSGHHVLWIAWQRNDPVGEVFFSTSDLMIAPSNVPEPASLALFGAIGIPALLRRRRKATIQA</sequence>
<evidence type="ECO:0000256" key="1">
    <source>
        <dbReference type="ARBA" id="ARBA00022729"/>
    </source>
</evidence>
<dbReference type="InterPro" id="IPR013424">
    <property type="entry name" value="Ice-binding_C"/>
</dbReference>
<dbReference type="AlphaFoldDB" id="A0A517YVJ0"/>
<dbReference type="Proteomes" id="UP000317369">
    <property type="component" value="Chromosome"/>
</dbReference>
<proteinExistence type="predicted"/>
<accession>A0A517YVJ0</accession>
<dbReference type="PANTHER" id="PTHR34823">
    <property type="entry name" value="GLCNAC-BINDING PROTEIN A"/>
    <property type="match status" value="1"/>
</dbReference>
<evidence type="ECO:0000256" key="2">
    <source>
        <dbReference type="SAM" id="SignalP"/>
    </source>
</evidence>
<feature type="domain" description="Chitin-binding type-4" evidence="3">
    <location>
        <begin position="23"/>
        <end position="209"/>
    </location>
</feature>
<dbReference type="InterPro" id="IPR004302">
    <property type="entry name" value="Cellulose/chitin-bd_N"/>
</dbReference>
<dbReference type="InterPro" id="IPR051024">
    <property type="entry name" value="GlcNAc_Chitin_IntDeg"/>
</dbReference>
<dbReference type="InterPro" id="IPR014756">
    <property type="entry name" value="Ig_E-set"/>
</dbReference>